<gene>
    <name evidence="5" type="ORF">MOST_30150</name>
</gene>
<evidence type="ECO:0000313" key="5">
    <source>
        <dbReference type="EMBL" id="PRR69593.1"/>
    </source>
</evidence>
<feature type="domain" description="Tail sheath protein subtilisin-like" evidence="2">
    <location>
        <begin position="205"/>
        <end position="363"/>
    </location>
</feature>
<name>A0A9X7J0F6_9FIRM</name>
<evidence type="ECO:0000259" key="3">
    <source>
        <dbReference type="Pfam" id="PF17481"/>
    </source>
</evidence>
<accession>A0A9X7J0F6</accession>
<feature type="domain" description="Tail sheath protein Gp18-like" evidence="4">
    <location>
        <begin position="35"/>
        <end position="89"/>
    </location>
</feature>
<dbReference type="Pfam" id="PF04984">
    <property type="entry name" value="Phage_sheath_1"/>
    <property type="match status" value="1"/>
</dbReference>
<comment type="caution">
    <text evidence="5">The sequence shown here is derived from an EMBL/GenBank/DDBJ whole genome shotgun (WGS) entry which is preliminary data.</text>
</comment>
<dbReference type="Gene3D" id="3.40.50.11790">
    <property type="match status" value="1"/>
</dbReference>
<dbReference type="Pfam" id="PF17481">
    <property type="entry name" value="Phage_sheath_domII"/>
    <property type="match status" value="1"/>
</dbReference>
<evidence type="ECO:0000313" key="6">
    <source>
        <dbReference type="Proteomes" id="UP000239430"/>
    </source>
</evidence>
<dbReference type="Gene3D" id="3.30.1370.220">
    <property type="match status" value="1"/>
</dbReference>
<comment type="similarity">
    <text evidence="1">Belongs to the myoviridae tail sheath protein family.</text>
</comment>
<feature type="domain" description="Phage tail sheath protein-like beta-sandwich" evidence="3">
    <location>
        <begin position="92"/>
        <end position="202"/>
    </location>
</feature>
<evidence type="ECO:0000259" key="2">
    <source>
        <dbReference type="Pfam" id="PF04984"/>
    </source>
</evidence>
<dbReference type="InterPro" id="IPR035326">
    <property type="entry name" value="Beta_sandwich_Seath"/>
</dbReference>
<dbReference type="InterPro" id="IPR054564">
    <property type="entry name" value="Gp18_domIII_N"/>
</dbReference>
<dbReference type="Proteomes" id="UP000239430">
    <property type="component" value="Unassembled WGS sequence"/>
</dbReference>
<sequence length="477" mass="50134">MAGSVFQVGEQKIRPGVYVRVTNIGEPAVAVVPQGIVAALLRASWGPLGQVVTLENADAITATYGSGGTLDVAAEAFRGGCRRVLAYRLGTGGTKATLTLKDTAATPADVVTLTAKYEGIRGNDFKITIRDSLTDATKRELLVYEGTTLRQTITFAKGTGEPQALVDAVTASNSPWITATKLADGNGTLAAINQQALAGGTDPTVTGTDYSAGLSAIEAIDWNVLAVDTEDPATHTTVQTYIDRVRNEGKRVLAVVGEPTSVALTTRLANAAAFNDPPIIYVANGFKGSDGVAREGYKAAARVAGMVAAAQITDSLTHAVVRNATELVGALTNAEIEQAIQSGALVFTMSAQKQVQIEYGINTFVTPTADMDAGWKKIRRVRTRDNLMDRIAATWDPLIGKINNSPDGRATLIASAQGIINTMIAEGALLAGTIYEDPNNPPAGDSAWFVAQVDDLDSAEKVYATFAFRFAPPSEQQ</sequence>
<protein>
    <submittedName>
        <fullName evidence="5">Phage tail sheath protein</fullName>
    </submittedName>
</protein>
<evidence type="ECO:0000256" key="1">
    <source>
        <dbReference type="ARBA" id="ARBA00008005"/>
    </source>
</evidence>
<dbReference type="Pfam" id="PF22671">
    <property type="entry name" value="Gp18_domIII_N"/>
    <property type="match status" value="1"/>
</dbReference>
<dbReference type="AlphaFoldDB" id="A0A9X7J0F6"/>
<organism evidence="5 6">
    <name type="scientific">Neomoorella stamsii</name>
    <dbReference type="NCBI Taxonomy" id="1266720"/>
    <lineage>
        <taxon>Bacteria</taxon>
        <taxon>Bacillati</taxon>
        <taxon>Bacillota</taxon>
        <taxon>Clostridia</taxon>
        <taxon>Neomoorellales</taxon>
        <taxon>Neomoorellaceae</taxon>
        <taxon>Neomoorella</taxon>
    </lineage>
</organism>
<dbReference type="EMBL" id="PVXL01000072">
    <property type="protein sequence ID" value="PRR69593.1"/>
    <property type="molecule type" value="Genomic_DNA"/>
</dbReference>
<reference evidence="5 6" key="1">
    <citation type="submission" date="2018-03" db="EMBL/GenBank/DDBJ databases">
        <title>Genome sequence of Moorella stamsii DSM 26217.</title>
        <authorList>
            <person name="Poehlein A."/>
            <person name="Daniel R."/>
        </authorList>
    </citation>
    <scope>NUCLEOTIDE SEQUENCE [LARGE SCALE GENOMIC DNA]</scope>
    <source>
        <strain evidence="6">DSM 26217</strain>
    </source>
</reference>
<evidence type="ECO:0000259" key="4">
    <source>
        <dbReference type="Pfam" id="PF22671"/>
    </source>
</evidence>
<keyword evidence="6" id="KW-1185">Reference proteome</keyword>
<dbReference type="InterPro" id="IPR035089">
    <property type="entry name" value="Phage_sheath_subtilisin"/>
</dbReference>
<proteinExistence type="inferred from homology"/>
<dbReference type="Gene3D" id="2.60.40.4290">
    <property type="match status" value="1"/>
</dbReference>
<dbReference type="RefSeq" id="WP_054937020.1">
    <property type="nucleotide sequence ID" value="NZ_PVXL01000072.1"/>
</dbReference>